<dbReference type="PROSITE" id="PS50042">
    <property type="entry name" value="CNMP_BINDING_3"/>
    <property type="match status" value="1"/>
</dbReference>
<evidence type="ECO:0000256" key="4">
    <source>
        <dbReference type="ARBA" id="ARBA00022449"/>
    </source>
</evidence>
<feature type="transmembrane region" description="Helical" evidence="12">
    <location>
        <begin position="423"/>
        <end position="441"/>
    </location>
</feature>
<keyword evidence="6 12" id="KW-0812">Transmembrane</keyword>
<feature type="region of interest" description="Disordered" evidence="13">
    <location>
        <begin position="635"/>
        <end position="658"/>
    </location>
</feature>
<keyword evidence="4 12" id="KW-0050">Antiport</keyword>
<feature type="transmembrane region" description="Helical" evidence="12">
    <location>
        <begin position="42"/>
        <end position="59"/>
    </location>
</feature>
<keyword evidence="11 12" id="KW-0739">Sodium transport</keyword>
<feature type="domain" description="Thioredoxin" evidence="15">
    <location>
        <begin position="448"/>
        <end position="629"/>
    </location>
</feature>
<keyword evidence="5 12" id="KW-1003">Cell membrane</keyword>
<feature type="transmembrane region" description="Helical" evidence="12">
    <location>
        <begin position="389"/>
        <end position="411"/>
    </location>
</feature>
<dbReference type="InterPro" id="IPR023171">
    <property type="entry name" value="Na/H_antiporter_dom_sf"/>
</dbReference>
<dbReference type="Gene3D" id="2.60.120.10">
    <property type="entry name" value="Jelly Rolls"/>
    <property type="match status" value="1"/>
</dbReference>
<evidence type="ECO:0000256" key="6">
    <source>
        <dbReference type="ARBA" id="ARBA00022692"/>
    </source>
</evidence>
<dbReference type="CDD" id="cd00038">
    <property type="entry name" value="CAP_ED"/>
    <property type="match status" value="1"/>
</dbReference>
<keyword evidence="3 12" id="KW-0813">Transport</keyword>
<evidence type="ECO:0000256" key="10">
    <source>
        <dbReference type="ARBA" id="ARBA00023136"/>
    </source>
</evidence>
<dbReference type="GO" id="GO:0006885">
    <property type="term" value="P:regulation of pH"/>
    <property type="evidence" value="ECO:0007669"/>
    <property type="project" value="UniProtKB-UniRule"/>
</dbReference>
<proteinExistence type="inferred from homology"/>
<evidence type="ECO:0000256" key="5">
    <source>
        <dbReference type="ARBA" id="ARBA00022475"/>
    </source>
</evidence>
<feature type="transmembrane region" description="Helical" evidence="12">
    <location>
        <begin position="209"/>
        <end position="228"/>
    </location>
</feature>
<evidence type="ECO:0000313" key="16">
    <source>
        <dbReference type="EMBL" id="SNT01738.1"/>
    </source>
</evidence>
<dbReference type="Pfam" id="PF06965">
    <property type="entry name" value="Na_H_antiport_1"/>
    <property type="match status" value="1"/>
</dbReference>
<dbReference type="InterPro" id="IPR013766">
    <property type="entry name" value="Thioredoxin_domain"/>
</dbReference>
<evidence type="ECO:0000256" key="7">
    <source>
        <dbReference type="ARBA" id="ARBA00022989"/>
    </source>
</evidence>
<feature type="transmembrane region" description="Helical" evidence="12">
    <location>
        <begin position="150"/>
        <end position="170"/>
    </location>
</feature>
<feature type="transmembrane region" description="Helical" evidence="12">
    <location>
        <begin position="349"/>
        <end position="377"/>
    </location>
</feature>
<feature type="transmembrane region" description="Helical" evidence="12">
    <location>
        <begin position="127"/>
        <end position="144"/>
    </location>
</feature>
<dbReference type="InterPro" id="IPR004670">
    <property type="entry name" value="NhaA"/>
</dbReference>
<evidence type="ECO:0000256" key="8">
    <source>
        <dbReference type="ARBA" id="ARBA00023053"/>
    </source>
</evidence>
<keyword evidence="10 12" id="KW-0472">Membrane</keyword>
<evidence type="ECO:0000256" key="13">
    <source>
        <dbReference type="SAM" id="MobiDB-lite"/>
    </source>
</evidence>
<evidence type="ECO:0000256" key="1">
    <source>
        <dbReference type="ARBA" id="ARBA00004429"/>
    </source>
</evidence>
<dbReference type="Gene3D" id="3.40.30.10">
    <property type="entry name" value="Glutaredoxin"/>
    <property type="match status" value="1"/>
</dbReference>
<evidence type="ECO:0000256" key="2">
    <source>
        <dbReference type="ARBA" id="ARBA00007006"/>
    </source>
</evidence>
<keyword evidence="9 12" id="KW-0406">Ion transport</keyword>
<comment type="subcellular location">
    <subcellularLocation>
        <location evidence="1">Cell inner membrane</location>
        <topology evidence="1">Multi-pass membrane protein</topology>
    </subcellularLocation>
    <subcellularLocation>
        <location evidence="12">Cell membrane</location>
        <topology evidence="12">Multi-pass membrane protein</topology>
    </subcellularLocation>
</comment>
<dbReference type="PANTHER" id="PTHR30341:SF0">
    <property type="entry name" value="NA(+)_H(+) ANTIPORTER NHAA"/>
    <property type="match status" value="1"/>
</dbReference>
<evidence type="ECO:0000256" key="9">
    <source>
        <dbReference type="ARBA" id="ARBA00023065"/>
    </source>
</evidence>
<name>A0A239J8A4_9ACTN</name>
<accession>A0A239J8A4</accession>
<dbReference type="InterPro" id="IPR014710">
    <property type="entry name" value="RmlC-like_jellyroll"/>
</dbReference>
<dbReference type="GO" id="GO:0005886">
    <property type="term" value="C:plasma membrane"/>
    <property type="evidence" value="ECO:0007669"/>
    <property type="project" value="UniProtKB-SubCell"/>
</dbReference>
<dbReference type="AlphaFoldDB" id="A0A239J8A4"/>
<dbReference type="PANTHER" id="PTHR30341">
    <property type="entry name" value="SODIUM ION/PROTON ANTIPORTER NHAA-RELATED"/>
    <property type="match status" value="1"/>
</dbReference>
<evidence type="ECO:0000313" key="17">
    <source>
        <dbReference type="Proteomes" id="UP000198386"/>
    </source>
</evidence>
<evidence type="ECO:0000256" key="11">
    <source>
        <dbReference type="ARBA" id="ARBA00023201"/>
    </source>
</evidence>
<dbReference type="Pfam" id="PF00027">
    <property type="entry name" value="cNMP_binding"/>
    <property type="match status" value="1"/>
</dbReference>
<comment type="similarity">
    <text evidence="2">In the N-terminal section; belongs to the NhaA Na(+)/H(+) (TC 2.A.33) antiporter family.</text>
</comment>
<dbReference type="EMBL" id="FZOH01000014">
    <property type="protein sequence ID" value="SNT01738.1"/>
    <property type="molecule type" value="Genomic_DNA"/>
</dbReference>
<dbReference type="SMART" id="SM00100">
    <property type="entry name" value="cNMP"/>
    <property type="match status" value="1"/>
</dbReference>
<keyword evidence="7 12" id="KW-1133">Transmembrane helix</keyword>
<dbReference type="NCBIfam" id="TIGR00773">
    <property type="entry name" value="NhaA"/>
    <property type="match status" value="1"/>
</dbReference>
<dbReference type="OrthoDB" id="117402at2"/>
<feature type="transmembrane region" description="Helical" evidence="12">
    <location>
        <begin position="182"/>
        <end position="203"/>
    </location>
</feature>
<reference evidence="17" key="1">
    <citation type="submission" date="2017-06" db="EMBL/GenBank/DDBJ databases">
        <authorList>
            <person name="Varghese N."/>
            <person name="Submissions S."/>
        </authorList>
    </citation>
    <scope>NUCLEOTIDE SEQUENCE [LARGE SCALE GENOMIC DNA]</scope>
    <source>
        <strain evidence="17">DSM 45423</strain>
    </source>
</reference>
<organism evidence="16 17">
    <name type="scientific">Geodermatophilus saharensis</name>
    <dbReference type="NCBI Taxonomy" id="1137994"/>
    <lineage>
        <taxon>Bacteria</taxon>
        <taxon>Bacillati</taxon>
        <taxon>Actinomycetota</taxon>
        <taxon>Actinomycetes</taxon>
        <taxon>Geodermatophilales</taxon>
        <taxon>Geodermatophilaceae</taxon>
        <taxon>Geodermatophilus</taxon>
    </lineage>
</organism>
<gene>
    <name evidence="12" type="primary">nhaA</name>
    <name evidence="16" type="ORF">SAMN04488107_4660</name>
</gene>
<comment type="function">
    <text evidence="12">Na(+)/H(+) antiporter that extrudes sodium in exchange for external protons.</text>
</comment>
<dbReference type="SUPFAM" id="SSF52833">
    <property type="entry name" value="Thioredoxin-like"/>
    <property type="match status" value="1"/>
</dbReference>
<dbReference type="InterPro" id="IPR036249">
    <property type="entry name" value="Thioredoxin-like_sf"/>
</dbReference>
<evidence type="ECO:0000256" key="3">
    <source>
        <dbReference type="ARBA" id="ARBA00022448"/>
    </source>
</evidence>
<feature type="domain" description="Cyclic nucleotide-binding" evidence="14">
    <location>
        <begin position="681"/>
        <end position="801"/>
    </location>
</feature>
<dbReference type="Gene3D" id="1.20.1530.10">
    <property type="entry name" value="Na+/H+ antiporter like domain"/>
    <property type="match status" value="1"/>
</dbReference>
<evidence type="ECO:0000256" key="12">
    <source>
        <dbReference type="HAMAP-Rule" id="MF_01844"/>
    </source>
</evidence>
<comment type="catalytic activity">
    <reaction evidence="12">
        <text>Na(+)(in) + 2 H(+)(out) = Na(+)(out) + 2 H(+)(in)</text>
        <dbReference type="Rhea" id="RHEA:29251"/>
        <dbReference type="ChEBI" id="CHEBI:15378"/>
        <dbReference type="ChEBI" id="CHEBI:29101"/>
    </reaction>
</comment>
<dbReference type="InterPro" id="IPR018490">
    <property type="entry name" value="cNMP-bd_dom_sf"/>
</dbReference>
<dbReference type="SUPFAM" id="SSF51206">
    <property type="entry name" value="cAMP-binding domain-like"/>
    <property type="match status" value="1"/>
</dbReference>
<dbReference type="InterPro" id="IPR012336">
    <property type="entry name" value="Thioredoxin-like_fold"/>
</dbReference>
<protein>
    <recommendedName>
        <fullName evidence="12">Na(+)/H(+) antiporter NhaA</fullName>
    </recommendedName>
    <alternativeName>
        <fullName evidence="12">Sodium/proton antiporter NhaA</fullName>
    </alternativeName>
</protein>
<evidence type="ECO:0000259" key="14">
    <source>
        <dbReference type="PROSITE" id="PS50042"/>
    </source>
</evidence>
<feature type="region of interest" description="Disordered" evidence="13">
    <location>
        <begin position="1"/>
        <end position="24"/>
    </location>
</feature>
<dbReference type="HAMAP" id="MF_01844">
    <property type="entry name" value="NhaA"/>
    <property type="match status" value="1"/>
</dbReference>
<dbReference type="Pfam" id="PF13462">
    <property type="entry name" value="Thioredoxin_4"/>
    <property type="match status" value="1"/>
</dbReference>
<comment type="similarity">
    <text evidence="12">Belongs to the NhaA Na(+)/H(+) (TC 2.A.33) antiporter family.</text>
</comment>
<dbReference type="PROSITE" id="PS51352">
    <property type="entry name" value="THIOREDOXIN_2"/>
    <property type="match status" value="1"/>
</dbReference>
<feature type="transmembrane region" description="Helical" evidence="12">
    <location>
        <begin position="235"/>
        <end position="264"/>
    </location>
</feature>
<evidence type="ECO:0000259" key="15">
    <source>
        <dbReference type="PROSITE" id="PS51352"/>
    </source>
</evidence>
<keyword evidence="17" id="KW-1185">Reference proteome</keyword>
<dbReference type="GO" id="GO:0015385">
    <property type="term" value="F:sodium:proton antiporter activity"/>
    <property type="evidence" value="ECO:0007669"/>
    <property type="project" value="UniProtKB-UniRule"/>
</dbReference>
<dbReference type="InterPro" id="IPR000595">
    <property type="entry name" value="cNMP-bd_dom"/>
</dbReference>
<dbReference type="Proteomes" id="UP000198386">
    <property type="component" value="Unassembled WGS sequence"/>
</dbReference>
<sequence>MSAGSVPGVAADAREPMGQSAPGGRGLLARVAPLRRSLRTEAGGAGLLLVATLAALAWANSPMGDSYATFWHTEFAFRVGETELSLSLQHWVNDGLMVFFFFVVGLEIKRELVIGDLTDRRRAAVPALAAVTGLVVPALVYVVFNLGDEAVAAWGVVISTDTAFLLGVLALVGPACPAQLRLFLLTLAIADDVGALSVIALFYTEDLRLTPLAIAVLGLGLMIGLRYLHVWRGPAYLVLGLAVWVAMHESGVHPTLAGVVIALFTPAYAARREEVADAARLMRAYQQSPNPQFARAARLSIDRSVSASERLQALWQPWTSFVIVPVFALANAGVSLTGETLRDAASSPVTIGVVAGLVLGKLVGILLGTGLAVRLGLGRLAPGLTGMQLAGGAALSGIGFTISLFIVDLAFDEGQERSADQARVGVLAASVLAALLGWALFRLADRRRPSGTTRPVLLDPPVDPARDHVRGPVDAPLTLVEYGDFECPFCGRATGAVEELRERFGDRLRYVFRHVPLTDVHPHARLAAEAAEAAAAQGRFWEMHDRLFAGQDRLDPGDLLEHAAAVGLDVVRFSRDLGSGQYARRVEQDVESAEASGVEGTPTFFVGGRRHTGPYDADSLAAALLAGVGGEDALPMAPREEPGSPVLPVLGPRRREPDAVSLTRAAPLPADLEETPDRQGAYPLLTDEQLALLERHGTRRTWAPGETLFREGDPGYDFQVVLSGTVAVVEHHGHPDQRVVSVHGARRFLGELDLFSDRPVFLTAVVLQQAEVVTVPDAQVRAAFAEDHALKETVLRAFLIRRSLLLALAADVRIVGTGSSPETERLRRVAEERGLSAVVVDVEDEDDVTELLADLDVTEGDLPVVVWRSERVLRHPTEADLAALAVSSGTGATAASADARPPAQEAT</sequence>
<keyword evidence="8 12" id="KW-0915">Sodium</keyword>